<dbReference type="Proteomes" id="UP000663889">
    <property type="component" value="Unassembled WGS sequence"/>
</dbReference>
<proteinExistence type="predicted"/>
<dbReference type="AlphaFoldDB" id="A0A815J9T5"/>
<reference evidence="1" key="1">
    <citation type="submission" date="2021-02" db="EMBL/GenBank/DDBJ databases">
        <authorList>
            <person name="Nowell W R."/>
        </authorList>
    </citation>
    <scope>NUCLEOTIDE SEQUENCE</scope>
</reference>
<accession>A0A815J9T5</accession>
<comment type="caution">
    <text evidence="1">The sequence shown here is derived from an EMBL/GenBank/DDBJ whole genome shotgun (WGS) entry which is preliminary data.</text>
</comment>
<protein>
    <submittedName>
        <fullName evidence="1">Uncharacterized protein</fullName>
    </submittedName>
</protein>
<organism evidence="1 2">
    <name type="scientific">Rotaria sordida</name>
    <dbReference type="NCBI Taxonomy" id="392033"/>
    <lineage>
        <taxon>Eukaryota</taxon>
        <taxon>Metazoa</taxon>
        <taxon>Spiralia</taxon>
        <taxon>Gnathifera</taxon>
        <taxon>Rotifera</taxon>
        <taxon>Eurotatoria</taxon>
        <taxon>Bdelloidea</taxon>
        <taxon>Philodinida</taxon>
        <taxon>Philodinidae</taxon>
        <taxon>Rotaria</taxon>
    </lineage>
</organism>
<name>A0A815J9T5_9BILA</name>
<sequence>MAKQLATCNDDDKEISDNDTFDYDHEFFDHDPCEYEVKLLFNGDTLTRTQERSTYETLLRELIIFKEEFDDNEQALVGL</sequence>
<evidence type="ECO:0000313" key="1">
    <source>
        <dbReference type="EMBL" id="CAF1373870.1"/>
    </source>
</evidence>
<gene>
    <name evidence="1" type="ORF">SEV965_LOCUS30043</name>
</gene>
<evidence type="ECO:0000313" key="2">
    <source>
        <dbReference type="Proteomes" id="UP000663889"/>
    </source>
</evidence>
<dbReference type="EMBL" id="CAJNOU010003159">
    <property type="protein sequence ID" value="CAF1373870.1"/>
    <property type="molecule type" value="Genomic_DNA"/>
</dbReference>